<keyword evidence="3" id="KW-1185">Reference proteome</keyword>
<accession>A0AAD3S7J1</accession>
<proteinExistence type="predicted"/>
<dbReference type="Proteomes" id="UP001279734">
    <property type="component" value="Unassembled WGS sequence"/>
</dbReference>
<gene>
    <name evidence="2" type="ORF">Nepgr_007805</name>
</gene>
<reference evidence="2" key="1">
    <citation type="submission" date="2023-05" db="EMBL/GenBank/DDBJ databases">
        <title>Nepenthes gracilis genome sequencing.</title>
        <authorList>
            <person name="Fukushima K."/>
        </authorList>
    </citation>
    <scope>NUCLEOTIDE SEQUENCE</scope>
    <source>
        <strain evidence="2">SING2019-196</strain>
    </source>
</reference>
<sequence length="88" mass="10169">MELGLGIQAPNESRELRRGKHRGVERTSTPWLNQRKSRLRQDETLSTDETVQLGREQSWICPNSKTSFGFKEENTKIESPLEAKERKG</sequence>
<organism evidence="2 3">
    <name type="scientific">Nepenthes gracilis</name>
    <name type="common">Slender pitcher plant</name>
    <dbReference type="NCBI Taxonomy" id="150966"/>
    <lineage>
        <taxon>Eukaryota</taxon>
        <taxon>Viridiplantae</taxon>
        <taxon>Streptophyta</taxon>
        <taxon>Embryophyta</taxon>
        <taxon>Tracheophyta</taxon>
        <taxon>Spermatophyta</taxon>
        <taxon>Magnoliopsida</taxon>
        <taxon>eudicotyledons</taxon>
        <taxon>Gunneridae</taxon>
        <taxon>Pentapetalae</taxon>
        <taxon>Caryophyllales</taxon>
        <taxon>Nepenthaceae</taxon>
        <taxon>Nepenthes</taxon>
    </lineage>
</organism>
<evidence type="ECO:0000313" key="2">
    <source>
        <dbReference type="EMBL" id="GMH05965.1"/>
    </source>
</evidence>
<dbReference type="EMBL" id="BSYO01000006">
    <property type="protein sequence ID" value="GMH05965.1"/>
    <property type="molecule type" value="Genomic_DNA"/>
</dbReference>
<protein>
    <submittedName>
        <fullName evidence="2">Uncharacterized protein</fullName>
    </submittedName>
</protein>
<feature type="region of interest" description="Disordered" evidence="1">
    <location>
        <begin position="1"/>
        <end position="27"/>
    </location>
</feature>
<dbReference type="AlphaFoldDB" id="A0AAD3S7J1"/>
<name>A0AAD3S7J1_NEPGR</name>
<evidence type="ECO:0000313" key="3">
    <source>
        <dbReference type="Proteomes" id="UP001279734"/>
    </source>
</evidence>
<comment type="caution">
    <text evidence="2">The sequence shown here is derived from an EMBL/GenBank/DDBJ whole genome shotgun (WGS) entry which is preliminary data.</text>
</comment>
<evidence type="ECO:0000256" key="1">
    <source>
        <dbReference type="SAM" id="MobiDB-lite"/>
    </source>
</evidence>